<accession>A0AB34FYD8</accession>
<dbReference type="EMBL" id="JAQHRD010000002">
    <property type="protein sequence ID" value="KAJ6444053.1"/>
    <property type="molecule type" value="Genomic_DNA"/>
</dbReference>
<dbReference type="Proteomes" id="UP001163105">
    <property type="component" value="Unassembled WGS sequence"/>
</dbReference>
<organism evidence="1 2">
    <name type="scientific">Purpureocillium lavendulum</name>
    <dbReference type="NCBI Taxonomy" id="1247861"/>
    <lineage>
        <taxon>Eukaryota</taxon>
        <taxon>Fungi</taxon>
        <taxon>Dikarya</taxon>
        <taxon>Ascomycota</taxon>
        <taxon>Pezizomycotina</taxon>
        <taxon>Sordariomycetes</taxon>
        <taxon>Hypocreomycetidae</taxon>
        <taxon>Hypocreales</taxon>
        <taxon>Ophiocordycipitaceae</taxon>
        <taxon>Purpureocillium</taxon>
    </lineage>
</organism>
<evidence type="ECO:0000313" key="1">
    <source>
        <dbReference type="EMBL" id="KAJ6444053.1"/>
    </source>
</evidence>
<reference evidence="1" key="1">
    <citation type="submission" date="2023-01" db="EMBL/GenBank/DDBJ databases">
        <title>The growth and conidiation of Purpureocillium lavendulum are regulated by nitrogen source and histone H3K14 acetylation.</title>
        <authorList>
            <person name="Tang P."/>
            <person name="Han J."/>
            <person name="Zhang C."/>
            <person name="Tang P."/>
            <person name="Qi F."/>
            <person name="Zhang K."/>
            <person name="Liang L."/>
        </authorList>
    </citation>
    <scope>NUCLEOTIDE SEQUENCE</scope>
    <source>
        <strain evidence="1">YMF1.00683</strain>
    </source>
</reference>
<keyword evidence="2" id="KW-1185">Reference proteome</keyword>
<gene>
    <name evidence="1" type="ORF">O9K51_02447</name>
</gene>
<name>A0AB34FYD8_9HYPO</name>
<sequence length="107" mass="11855">MSVNPPTVEQIFVNTYVPYEATPKWNGLGYAISATGVCTVQGTCKIDAKDSMPDGLDEMLKLVGLQGMRTFNVQCSTEKKCLQKDVLAREAYFVFAAIQGPYGQYRF</sequence>
<proteinExistence type="predicted"/>
<comment type="caution">
    <text evidence="1">The sequence shown here is derived from an EMBL/GenBank/DDBJ whole genome shotgun (WGS) entry which is preliminary data.</text>
</comment>
<dbReference type="AlphaFoldDB" id="A0AB34FYD8"/>
<evidence type="ECO:0000313" key="2">
    <source>
        <dbReference type="Proteomes" id="UP001163105"/>
    </source>
</evidence>
<protein>
    <submittedName>
        <fullName evidence="1">Uncharacterized protein</fullName>
    </submittedName>
</protein>